<name>A0A851TJM1_9AVES</name>
<evidence type="ECO:0000256" key="2">
    <source>
        <dbReference type="SAM" id="Coils"/>
    </source>
</evidence>
<dbReference type="PANTHER" id="PTHR23159:SF1">
    <property type="entry name" value="CENTROSOME-ASSOCIATED PROTEIN CEP250"/>
    <property type="match status" value="1"/>
</dbReference>
<keyword evidence="1 2" id="KW-0175">Coiled coil</keyword>
<feature type="non-terminal residue" evidence="5">
    <location>
        <position position="1"/>
    </location>
</feature>
<feature type="coiled-coil region" evidence="2">
    <location>
        <begin position="2332"/>
        <end position="2359"/>
    </location>
</feature>
<proteinExistence type="predicted"/>
<dbReference type="GO" id="GO:0005814">
    <property type="term" value="C:centriole"/>
    <property type="evidence" value="ECO:0007669"/>
    <property type="project" value="TreeGrafter"/>
</dbReference>
<feature type="region of interest" description="Disordered" evidence="3">
    <location>
        <begin position="1462"/>
        <end position="1554"/>
    </location>
</feature>
<feature type="coiled-coil region" evidence="2">
    <location>
        <begin position="2028"/>
        <end position="2058"/>
    </location>
</feature>
<feature type="coiled-coil region" evidence="2">
    <location>
        <begin position="2254"/>
        <end position="2302"/>
    </location>
</feature>
<feature type="coiled-coil region" evidence="2">
    <location>
        <begin position="208"/>
        <end position="249"/>
    </location>
</feature>
<comment type="caution">
    <text evidence="5">The sequence shown here is derived from an EMBL/GenBank/DDBJ whole genome shotgun (WGS) entry which is preliminary data.</text>
</comment>
<accession>A0A851TJM1</accession>
<evidence type="ECO:0000313" key="6">
    <source>
        <dbReference type="Proteomes" id="UP000661971"/>
    </source>
</evidence>
<keyword evidence="6" id="KW-1185">Reference proteome</keyword>
<feature type="compositionally biased region" description="Basic and acidic residues" evidence="3">
    <location>
        <begin position="1495"/>
        <end position="1536"/>
    </location>
</feature>
<feature type="coiled-coil region" evidence="2">
    <location>
        <begin position="323"/>
        <end position="700"/>
    </location>
</feature>
<protein>
    <submittedName>
        <fullName evidence="5">CP250 protein</fullName>
    </submittedName>
</protein>
<dbReference type="Pfam" id="PF15035">
    <property type="entry name" value="Rootletin"/>
    <property type="match status" value="1"/>
</dbReference>
<feature type="non-terminal residue" evidence="5">
    <location>
        <position position="2436"/>
    </location>
</feature>
<organism evidence="5 6">
    <name type="scientific">Nothocercus nigrocapillus</name>
    <dbReference type="NCBI Taxonomy" id="1977171"/>
    <lineage>
        <taxon>Eukaryota</taxon>
        <taxon>Metazoa</taxon>
        <taxon>Chordata</taxon>
        <taxon>Craniata</taxon>
        <taxon>Vertebrata</taxon>
        <taxon>Euteleostomi</taxon>
        <taxon>Archelosauria</taxon>
        <taxon>Archosauria</taxon>
        <taxon>Dinosauria</taxon>
        <taxon>Saurischia</taxon>
        <taxon>Theropoda</taxon>
        <taxon>Coelurosauria</taxon>
        <taxon>Aves</taxon>
        <taxon>Palaeognathae</taxon>
        <taxon>Tinamiformes</taxon>
        <taxon>Tinamidae</taxon>
        <taxon>Nothocercus</taxon>
    </lineage>
</organism>
<dbReference type="GO" id="GO:0060271">
    <property type="term" value="P:cilium assembly"/>
    <property type="evidence" value="ECO:0007669"/>
    <property type="project" value="TreeGrafter"/>
</dbReference>
<feature type="region of interest" description="Disordered" evidence="3">
    <location>
        <begin position="2413"/>
        <end position="2436"/>
    </location>
</feature>
<feature type="coiled-coil region" evidence="2">
    <location>
        <begin position="1184"/>
        <end position="1218"/>
    </location>
</feature>
<dbReference type="InterPro" id="IPR055167">
    <property type="entry name" value="Rootletin-like_CC"/>
</dbReference>
<dbReference type="Proteomes" id="UP000661971">
    <property type="component" value="Unassembled WGS sequence"/>
</dbReference>
<reference evidence="6" key="1">
    <citation type="submission" date="2023-07" db="EMBL/GenBank/DDBJ databases">
        <title>Bird 10,000 Genomes (B10K) Project - Family phase.</title>
        <authorList>
            <person name="Zhang G."/>
        </authorList>
    </citation>
    <scope>NUCLEOTIDE SEQUENCE [LARGE SCALE GENOMIC DNA]</scope>
</reference>
<sequence length="2436" mass="285517">VLQYRTWCRELEQRLEAGGGSLPDRWEVTEDHSLENALSQLEEEQQRCENLAEVNTLLREHLDKANDVNIALKEDVGKLTADWMRAREELELKENEWRSEREFYDSYLKGEHNRLLSLWRQVVTFRRHFLEMKTATDRDLSELKAEQMRLSGSILVNCFQLNSGVQLWESLTLGRPVLKDQTEKQVEKEINQKTWEVMSFQVKGDLEKKELQDRVMELSALLVQSQKQNEEKEKTMKTLNDTVEILEASRLEVEYEASLTKNAKEENLSLQKLIKDIIEVVLDDGTVSNGCPDSSQYPESSSIPSCLSSDNAEYALVLVQEVLARKRRETQALKDELSAKQNSISFLQHQHRQQEEECKKLQQRLEQLEEECKLSSSQRKHLQSLVEGLRSDCASLERNREELQQQLRVTEQEAWQLRQSNTELQLKEDSAQEEKVEQQQTAEREHWDRELLQKDLAALEAKHSLLQSELIVARETLEKSQLHRDLLKQEKHELTMALKKAEQLVAELSGAQNKLRSETADLHIATAKMSSINEALALDKVQLNKLVLQLEQENEVLSSKVEEMEKTKISVQEKLNLCKMTNEELCTEKAHLEQQLKKAKDQQEGLQVKLRIMAEEKEEIKEKLNQVCHQQESASSDLEQLRQESSHQADVLSKMSGEKEVLVHEKAALEVRLAAMERDRRDLSEQLAEARSMKEILESSLFEAQHHLSQLEVTRSQLEIQLHTVTQAKEVIQGEVECLHCELEAERSQMKQERESMAQQLLRTEQQCNDTLRLQQTDHEVEINKLLQDLASEQEGHHSELREMLERWDKEKAEAEGKHEKQLMDMRQKVAAMQVQQDEERNRAETAKKEVLLEKENEKKALLETLLQTQGELTEACKQLEQLRQDVKEQQENGQNVTEKLQAELQEAQSKAVAMENRHKEEIKTLKEEMNVLLQQRDALQKKVEDLKSQLAISEESRQIIGREAEEHLREAQELSRQKMLECSDVLSFRLTLSLEKKELTLRTLEENSVSQQNEVSKLLSAIREAQQLHSDHRREIQELNNQVQSLQEMLLEKEAGLVTREKQLLEDLEQSRAGERCLRDSLRVLEAEMSELQLRLCSTENRAKALAAECQQANGARHEAQAQLHQLHLVLRRMLCGSAETKRDLLETEWLLSSEQDHAWGLTVSQAGDLPVDITVDRVAATLRDLHQDLKHTQQDLNDTRKKSQELERELNKRLAERDHFSARNLELQELLAQSQEGKKNSLQAALQEEAAALKKEVVTLHQEVASLERRLESTEKQRKEVLHERDTLQAVKEEMVWEIKLLQESVTASETRANAATNMKHSLEEELQSTLSVLKIKKEEVAAQQEKIQMLQKEVAEMKALQENLIDLTAILSKKEGEIELHEEKIRMLENQNKMHQSTLDDIIKDKTEKKQKIESQQEQIRALEKQHKMQTITISKLGKDLEERDQEIRTQQEQIEELQKQQEIQRSALSKTSKDMEERDREIRSQQEQIQELEKERERQRSALSNTRKDLEEKGEEIRSQQEKIQELEKQQERQSITVGKMRKDLKEKDQEIRTQQEQIHELEKEQEIQHMSIGKMRKHLEDRNQEIRSQQEQIQELEEQQEQCEMQRSALSKISKDLEERDQEIKFQERKMMAVEERGASQVSCLLEELDHMKINLKEKSLELISQAQQAHELEMKREEVKSLHADLEHLRAILGNREDEAESQRDQLRFFQQYKEQQDGYLQELHGKLEKVTLSLSEREQELELQRKEIQESEKAMETKLKTVHDQLEQTLETLKEKDRHLDMQKQEARKYEEKTEKQMEVLHRDLEHCRAILREREFMIESQKELIETFQKQERDSEQQREILKHLKVAVKEQEQENKSLKKQCEEYKEKEEKHKAEQADLRETEATLKERERKIELLEEAISKLQQQKEETAMQTKTLLHKLEYAESSLTAREQEIVSLQKHVQELLEQKELDGKQAKDLQQGINKMSQTVKSNCLEFLDQTKQINMYQLREESMKVALTSCQKQVNLLEEMVKRRDEDNETLTQKLWHKEEELKTLQNLQVMLTEEKEENRYPRELLEEVLHEGEQNTKTQGEQKQLGEEEEMRGLQEDLQHVQHTLVKKDEEIKYQRERVRHLEKNHFLKRQNELAQQLEDERKVKGKELERVIAVLKQTESGEIEWKEKAQALTLALTKSEMANGSLREEIAILRSMVSERDKDRFHFQAGHSPSFVVSNPSNVSMAPAHLIFSLYTQQAIAEGEQLSWLSEKRLMQQRLESLQQAVARLEHEKTELKQLNTELRRTLEQVERERRRLKRGYSGQSLPDACRFSLSESERDKMPASKQEEVRALCRRLAELQKQVSLLQRQLAQERKYKQDYVECCTKTSQELLDLHEELSYSLAAVVREPRAAVLEAETQKLDRSLNRNLALTPVDHQSPERQPLHSTARRAGC</sequence>
<dbReference type="GO" id="GO:0005813">
    <property type="term" value="C:centrosome"/>
    <property type="evidence" value="ECO:0007669"/>
    <property type="project" value="TreeGrafter"/>
</dbReference>
<feature type="coiled-coil region" evidence="2">
    <location>
        <begin position="1245"/>
        <end position="1293"/>
    </location>
</feature>
<feature type="coiled-coil region" evidence="2">
    <location>
        <begin position="31"/>
        <end position="61"/>
    </location>
</feature>
<evidence type="ECO:0000259" key="4">
    <source>
        <dbReference type="Pfam" id="PF15035"/>
    </source>
</evidence>
<feature type="coiled-coil region" evidence="2">
    <location>
        <begin position="1734"/>
        <end position="1957"/>
    </location>
</feature>
<evidence type="ECO:0000313" key="5">
    <source>
        <dbReference type="EMBL" id="NXD15910.1"/>
    </source>
</evidence>
<dbReference type="PANTHER" id="PTHR23159">
    <property type="entry name" value="CENTROSOMAL PROTEIN 2"/>
    <property type="match status" value="1"/>
</dbReference>
<evidence type="ECO:0000256" key="1">
    <source>
        <dbReference type="ARBA" id="ARBA00023054"/>
    </source>
</evidence>
<feature type="compositionally biased region" description="Basic and acidic residues" evidence="3">
    <location>
        <begin position="1475"/>
        <end position="1488"/>
    </location>
</feature>
<feature type="coiled-coil region" evidence="2">
    <location>
        <begin position="798"/>
        <end position="1124"/>
    </location>
</feature>
<feature type="compositionally biased region" description="Basic and acidic residues" evidence="3">
    <location>
        <begin position="1545"/>
        <end position="1554"/>
    </location>
</feature>
<feature type="coiled-coil region" evidence="2">
    <location>
        <begin position="2106"/>
        <end position="2149"/>
    </location>
</feature>
<dbReference type="EMBL" id="WBNA01000340">
    <property type="protein sequence ID" value="NXD15910.1"/>
    <property type="molecule type" value="Genomic_DNA"/>
</dbReference>
<gene>
    <name evidence="5" type="primary">Cep250</name>
    <name evidence="5" type="ORF">NOTNIG_R08197</name>
</gene>
<evidence type="ECO:0000256" key="3">
    <source>
        <dbReference type="SAM" id="MobiDB-lite"/>
    </source>
</evidence>
<feature type="domain" description="Rootletin-like coiled-coil" evidence="4">
    <location>
        <begin position="1"/>
        <end position="151"/>
    </location>
</feature>